<proteinExistence type="predicted"/>
<evidence type="ECO:0000313" key="3">
    <source>
        <dbReference type="EMBL" id="OAG77530.1"/>
    </source>
</evidence>
<accession>A0A177GB91</accession>
<dbReference type="Proteomes" id="UP000077349">
    <property type="component" value="Unassembled WGS sequence"/>
</dbReference>
<feature type="chain" id="PRO_5008061790" evidence="2">
    <location>
        <begin position="28"/>
        <end position="71"/>
    </location>
</feature>
<dbReference type="Gene3D" id="1.20.1600.10">
    <property type="entry name" value="Outer membrane efflux proteins (OEP)"/>
    <property type="match status" value="1"/>
</dbReference>
<feature type="region of interest" description="Disordered" evidence="1">
    <location>
        <begin position="42"/>
        <end position="64"/>
    </location>
</feature>
<sequence length="71" mass="7783">MPMTPAMSGSNAMKRFLLAGFSMVALAGCTVGPTYHKPQVKAPATWRDTQPPAESRVTTASTDPQWWKLFQ</sequence>
<protein>
    <submittedName>
        <fullName evidence="3">Outer membrane component of tripartite multidrug resistance system</fullName>
    </submittedName>
</protein>
<evidence type="ECO:0000256" key="1">
    <source>
        <dbReference type="SAM" id="MobiDB-lite"/>
    </source>
</evidence>
<name>A0A177GB91_9PROT</name>
<dbReference type="PATRIC" id="fig|178901.16.peg.1357"/>
<feature type="signal peptide" evidence="2">
    <location>
        <begin position="1"/>
        <end position="27"/>
    </location>
</feature>
<organism evidence="3 4">
    <name type="scientific">Acetobacter malorum</name>
    <dbReference type="NCBI Taxonomy" id="178901"/>
    <lineage>
        <taxon>Bacteria</taxon>
        <taxon>Pseudomonadati</taxon>
        <taxon>Pseudomonadota</taxon>
        <taxon>Alphaproteobacteria</taxon>
        <taxon>Acetobacterales</taxon>
        <taxon>Acetobacteraceae</taxon>
        <taxon>Acetobacter</taxon>
    </lineage>
</organism>
<comment type="caution">
    <text evidence="3">The sequence shown here is derived from an EMBL/GenBank/DDBJ whole genome shotgun (WGS) entry which is preliminary data.</text>
</comment>
<evidence type="ECO:0000313" key="4">
    <source>
        <dbReference type="Proteomes" id="UP000077349"/>
    </source>
</evidence>
<dbReference type="EMBL" id="LVHD01000012">
    <property type="protein sequence ID" value="OAG77530.1"/>
    <property type="molecule type" value="Genomic_DNA"/>
</dbReference>
<reference evidence="3 4" key="1">
    <citation type="submission" date="2016-03" db="EMBL/GenBank/DDBJ databases">
        <title>Draft genome sequence of Acetobacter malorum CECT 7742, a strain isolated from strawberry vinegar.</title>
        <authorList>
            <person name="Sainz F."/>
            <person name="Mas A."/>
            <person name="Torija M.J."/>
        </authorList>
    </citation>
    <scope>NUCLEOTIDE SEQUENCE [LARGE SCALE GENOMIC DNA]</scope>
    <source>
        <strain evidence="3 4">CECT 7742</strain>
    </source>
</reference>
<gene>
    <name evidence="3" type="ORF">Amal_01288</name>
</gene>
<evidence type="ECO:0000256" key="2">
    <source>
        <dbReference type="SAM" id="SignalP"/>
    </source>
</evidence>
<keyword evidence="2" id="KW-0732">Signal</keyword>
<dbReference type="AlphaFoldDB" id="A0A177GB91"/>